<dbReference type="Pfam" id="PF08240">
    <property type="entry name" value="ADH_N"/>
    <property type="match status" value="1"/>
</dbReference>
<dbReference type="SMART" id="SM00829">
    <property type="entry name" value="PKS_ER"/>
    <property type="match status" value="1"/>
</dbReference>
<dbReference type="PANTHER" id="PTHR44154:SF1">
    <property type="entry name" value="QUINONE OXIDOREDUCTASE"/>
    <property type="match status" value="1"/>
</dbReference>
<dbReference type="InterPro" id="IPR036291">
    <property type="entry name" value="NAD(P)-bd_dom_sf"/>
</dbReference>
<dbReference type="CDD" id="cd05289">
    <property type="entry name" value="MDR_like_2"/>
    <property type="match status" value="1"/>
</dbReference>
<dbReference type="InterPro" id="IPR011032">
    <property type="entry name" value="GroES-like_sf"/>
</dbReference>
<dbReference type="EMBL" id="JYNL01000064">
    <property type="protein sequence ID" value="KMO70461.1"/>
    <property type="molecule type" value="Genomic_DNA"/>
</dbReference>
<dbReference type="InterPro" id="IPR020843">
    <property type="entry name" value="ER"/>
</dbReference>
<dbReference type="PANTHER" id="PTHR44154">
    <property type="entry name" value="QUINONE OXIDOREDUCTASE"/>
    <property type="match status" value="1"/>
</dbReference>
<dbReference type="STRING" id="37916.MCHLDSM_05349"/>
<accession>A0A0J6YCC8</accession>
<evidence type="ECO:0000259" key="2">
    <source>
        <dbReference type="SMART" id="SM00829"/>
    </source>
</evidence>
<dbReference type="Proteomes" id="UP000036513">
    <property type="component" value="Unassembled WGS sequence"/>
</dbReference>
<dbReference type="AlphaFoldDB" id="A0A0J6YCC8"/>
<sequence>MKAVVVTRYGGPEVLHQVDVAEPHAGPGRIRIRVHAATVNPADVLLRVGDIDEALRASTLSPPYRPGMEVAGVVDEIGPRTSTDLGIGDRVMAIVMPIDDSGGAYAEYVVVDADQVAAAPAGSSHAEAATVPMNGLTARRALDVLNLAPGETLAVTGAAGAVGGYAVQLAKADGLRVIADAAPSDEQLVSALGADEIVARGPAVGERIRRRHPDGVAAVVDAALQGDEVLPALRDGAQLAIVRRPGERGTSTLHPERGIVIRDVWVPDYTHATDRLRSLRVLAEQGKITMRVARIFPAAEAAAAHRALEQGGVRGRLVLTFDGNEATI</sequence>
<keyword evidence="4" id="KW-1185">Reference proteome</keyword>
<feature type="domain" description="Enoyl reductase (ER)" evidence="2">
    <location>
        <begin position="10"/>
        <end position="319"/>
    </location>
</feature>
<keyword evidence="1" id="KW-0521">NADP</keyword>
<dbReference type="PATRIC" id="fig|37916.4.peg.5356"/>
<proteinExistence type="predicted"/>
<dbReference type="SMR" id="A0A0J6YCC8"/>
<evidence type="ECO:0000313" key="4">
    <source>
        <dbReference type="Proteomes" id="UP000036513"/>
    </source>
</evidence>
<protein>
    <submittedName>
        <fullName evidence="3">Alcohol dehydrogenase</fullName>
        <ecNumber evidence="3">1.1.1.1</ecNumber>
    </submittedName>
</protein>
<dbReference type="InterPro" id="IPR013154">
    <property type="entry name" value="ADH-like_N"/>
</dbReference>
<dbReference type="Gene3D" id="3.40.50.720">
    <property type="entry name" value="NAD(P)-binding Rossmann-like Domain"/>
    <property type="match status" value="1"/>
</dbReference>
<comment type="caution">
    <text evidence="3">The sequence shown here is derived from an EMBL/GenBank/DDBJ whole genome shotgun (WGS) entry which is preliminary data.</text>
</comment>
<dbReference type="GO" id="GO:0004022">
    <property type="term" value="F:alcohol dehydrogenase (NAD+) activity"/>
    <property type="evidence" value="ECO:0007669"/>
    <property type="project" value="UniProtKB-EC"/>
</dbReference>
<dbReference type="RefSeq" id="WP_048472464.1">
    <property type="nucleotide sequence ID" value="NZ_JYNL01000064.1"/>
</dbReference>
<dbReference type="Pfam" id="PF13602">
    <property type="entry name" value="ADH_zinc_N_2"/>
    <property type="match status" value="1"/>
</dbReference>
<dbReference type="InterPro" id="IPR051603">
    <property type="entry name" value="Zinc-ADH_QOR/CCCR"/>
</dbReference>
<evidence type="ECO:0000313" key="3">
    <source>
        <dbReference type="EMBL" id="KMO70461.1"/>
    </source>
</evidence>
<dbReference type="EC" id="1.1.1.1" evidence="3"/>
<organism evidence="3 4">
    <name type="scientific">Mycolicibacterium chlorophenolicum</name>
    <dbReference type="NCBI Taxonomy" id="37916"/>
    <lineage>
        <taxon>Bacteria</taxon>
        <taxon>Bacillati</taxon>
        <taxon>Actinomycetota</taxon>
        <taxon>Actinomycetes</taxon>
        <taxon>Mycobacteriales</taxon>
        <taxon>Mycobacteriaceae</taxon>
        <taxon>Mycolicibacterium</taxon>
    </lineage>
</organism>
<name>A0A0J6YCC8_9MYCO</name>
<reference evidence="3 4" key="1">
    <citation type="journal article" date="2015" name="Genome Biol. Evol.">
        <title>Characterization of Three Mycobacterium spp. with Potential Use in Bioremediation by Genome Sequencing and Comparative Genomics.</title>
        <authorList>
            <person name="Das S."/>
            <person name="Pettersson B.M."/>
            <person name="Behra P.R."/>
            <person name="Ramesh M."/>
            <person name="Dasgupta S."/>
            <person name="Bhattacharya A."/>
            <person name="Kirsebom L.A."/>
        </authorList>
    </citation>
    <scope>NUCLEOTIDE SEQUENCE [LARGE SCALE GENOMIC DNA]</scope>
    <source>
        <strain evidence="3 4">DSM 43826</strain>
    </source>
</reference>
<keyword evidence="3" id="KW-0560">Oxidoreductase</keyword>
<evidence type="ECO:0000256" key="1">
    <source>
        <dbReference type="ARBA" id="ARBA00022857"/>
    </source>
</evidence>
<dbReference type="SUPFAM" id="SSF51735">
    <property type="entry name" value="NAD(P)-binding Rossmann-fold domains"/>
    <property type="match status" value="1"/>
</dbReference>
<gene>
    <name evidence="3" type="primary">adhT_3</name>
    <name evidence="3" type="ORF">MCHLDSM_05349</name>
</gene>
<dbReference type="SUPFAM" id="SSF50129">
    <property type="entry name" value="GroES-like"/>
    <property type="match status" value="1"/>
</dbReference>
<dbReference type="Gene3D" id="3.90.180.10">
    <property type="entry name" value="Medium-chain alcohol dehydrogenases, catalytic domain"/>
    <property type="match status" value="1"/>
</dbReference>